<evidence type="ECO:0000256" key="1">
    <source>
        <dbReference type="SAM" id="MobiDB-lite"/>
    </source>
</evidence>
<dbReference type="EMBL" id="BMAT01011162">
    <property type="protein sequence ID" value="GFR67771.1"/>
    <property type="molecule type" value="Genomic_DNA"/>
</dbReference>
<dbReference type="Proteomes" id="UP000762676">
    <property type="component" value="Unassembled WGS sequence"/>
</dbReference>
<feature type="region of interest" description="Disordered" evidence="1">
    <location>
        <begin position="1"/>
        <end position="24"/>
    </location>
</feature>
<sequence>MKGHETKSWTSGISKKNSLHTSAVATRSKVSMLSQARELPTAPPAYRPSVLIVSIFRVPVADKTRSKVSMLSQARELPTGPPAYRPSVPIVSIFRVPVADHTRQGRCYSWDLRVRDKSIITNIIYK</sequence>
<name>A0AAV4F437_9GAST</name>
<evidence type="ECO:0000313" key="2">
    <source>
        <dbReference type="EMBL" id="GFR67771.1"/>
    </source>
</evidence>
<comment type="caution">
    <text evidence="2">The sequence shown here is derived from an EMBL/GenBank/DDBJ whole genome shotgun (WGS) entry which is preliminary data.</text>
</comment>
<accession>A0AAV4F437</accession>
<evidence type="ECO:0000313" key="3">
    <source>
        <dbReference type="Proteomes" id="UP000762676"/>
    </source>
</evidence>
<protein>
    <submittedName>
        <fullName evidence="2">Uncharacterized protein</fullName>
    </submittedName>
</protein>
<dbReference type="AlphaFoldDB" id="A0AAV4F437"/>
<keyword evidence="3" id="KW-1185">Reference proteome</keyword>
<gene>
    <name evidence="2" type="ORF">ElyMa_005591600</name>
</gene>
<proteinExistence type="predicted"/>
<reference evidence="2 3" key="1">
    <citation type="journal article" date="2021" name="Elife">
        <title>Chloroplast acquisition without the gene transfer in kleptoplastic sea slugs, Plakobranchus ocellatus.</title>
        <authorList>
            <person name="Maeda T."/>
            <person name="Takahashi S."/>
            <person name="Yoshida T."/>
            <person name="Shimamura S."/>
            <person name="Takaki Y."/>
            <person name="Nagai Y."/>
            <person name="Toyoda A."/>
            <person name="Suzuki Y."/>
            <person name="Arimoto A."/>
            <person name="Ishii H."/>
            <person name="Satoh N."/>
            <person name="Nishiyama T."/>
            <person name="Hasebe M."/>
            <person name="Maruyama T."/>
            <person name="Minagawa J."/>
            <person name="Obokata J."/>
            <person name="Shigenobu S."/>
        </authorList>
    </citation>
    <scope>NUCLEOTIDE SEQUENCE [LARGE SCALE GENOMIC DNA]</scope>
</reference>
<organism evidence="2 3">
    <name type="scientific">Elysia marginata</name>
    <dbReference type="NCBI Taxonomy" id="1093978"/>
    <lineage>
        <taxon>Eukaryota</taxon>
        <taxon>Metazoa</taxon>
        <taxon>Spiralia</taxon>
        <taxon>Lophotrochozoa</taxon>
        <taxon>Mollusca</taxon>
        <taxon>Gastropoda</taxon>
        <taxon>Heterobranchia</taxon>
        <taxon>Euthyneura</taxon>
        <taxon>Panpulmonata</taxon>
        <taxon>Sacoglossa</taxon>
        <taxon>Placobranchoidea</taxon>
        <taxon>Plakobranchidae</taxon>
        <taxon>Elysia</taxon>
    </lineage>
</organism>
<feature type="compositionally biased region" description="Polar residues" evidence="1">
    <location>
        <begin position="8"/>
        <end position="24"/>
    </location>
</feature>